<dbReference type="GeneID" id="14917616"/>
<dbReference type="OMA" id="HMPQLCA"/>
<dbReference type="OrthoDB" id="10261598at2759"/>
<organism evidence="4 5">
    <name type="scientific">Acanthamoeba castellanii (strain ATCC 30010 / Neff)</name>
    <dbReference type="NCBI Taxonomy" id="1257118"/>
    <lineage>
        <taxon>Eukaryota</taxon>
        <taxon>Amoebozoa</taxon>
        <taxon>Discosea</taxon>
        <taxon>Longamoebia</taxon>
        <taxon>Centramoebida</taxon>
        <taxon>Acanthamoebidae</taxon>
        <taxon>Acanthamoeba</taxon>
    </lineage>
</organism>
<dbReference type="RefSeq" id="XP_004338871.1">
    <property type="nucleotide sequence ID" value="XM_004338823.1"/>
</dbReference>
<dbReference type="VEuPathDB" id="AmoebaDB:ACA1_041950"/>
<dbReference type="CDD" id="cd09120">
    <property type="entry name" value="PLDc_DNaseII_1"/>
    <property type="match status" value="1"/>
</dbReference>
<gene>
    <name evidence="4" type="ORF">ACA1_041950</name>
</gene>
<dbReference type="STRING" id="1257118.L8GW79"/>
<feature type="signal peptide" evidence="3">
    <location>
        <begin position="1"/>
        <end position="25"/>
    </location>
</feature>
<accession>L8GW79</accession>
<keyword evidence="5" id="KW-1185">Reference proteome</keyword>
<sequence>MSAFNYCSGLLSALLLASLLVVTTAAAPGISCRDESGKPVDWWVIFKVPHLTGSSDPNAASGFGYAYADSDDPTLSMTANRLDKNIDASLGATLEQIYSAGSDAGYIMYNDETPDNKEHGSFGHTKGDMAFDADGGFWLVHSVPRFPANTGSGVSYEGYPAYAATYGQSFLCMSMNLDNLDNAASAFLLNKPYVYDSNMPDALKPNMPNLAAVLDGDFIKEEATNVTAIKTVGGTVFTVFSKNGKWNQDLYSGLVAPTINSDLTIETWMNGDKSNKMPSFCRPEVNLDNVNVKNLNFSDDVAWKETQDHSKWVLAAKGTNIVCIGDINRQYSQAKRGGGTVCIKSSKLWTSINGIIADTEACQ</sequence>
<dbReference type="PANTHER" id="PTHR10858:SF23">
    <property type="entry name" value="DEOXYRIBONUCLEASE II"/>
    <property type="match status" value="1"/>
</dbReference>
<dbReference type="EMBL" id="KB007981">
    <property type="protein sequence ID" value="ELR16858.1"/>
    <property type="molecule type" value="Genomic_DNA"/>
</dbReference>
<evidence type="ECO:0000256" key="2">
    <source>
        <dbReference type="ARBA" id="ARBA00022801"/>
    </source>
</evidence>
<keyword evidence="2" id="KW-0378">Hydrolase</keyword>
<comment type="similarity">
    <text evidence="1">Belongs to the DNase II family.</text>
</comment>
<proteinExistence type="inferred from homology"/>
<dbReference type="KEGG" id="acan:ACA1_041950"/>
<dbReference type="Proteomes" id="UP000011083">
    <property type="component" value="Unassembled WGS sequence"/>
</dbReference>
<dbReference type="CDD" id="cd09121">
    <property type="entry name" value="PLDc_DNaseII_2"/>
    <property type="match status" value="1"/>
</dbReference>
<dbReference type="InterPro" id="IPR004947">
    <property type="entry name" value="DNase_II"/>
</dbReference>
<evidence type="ECO:0000313" key="4">
    <source>
        <dbReference type="EMBL" id="ELR16858.1"/>
    </source>
</evidence>
<dbReference type="Pfam" id="PF03265">
    <property type="entry name" value="DNase_II"/>
    <property type="match status" value="1"/>
</dbReference>
<evidence type="ECO:0000313" key="5">
    <source>
        <dbReference type="Proteomes" id="UP000011083"/>
    </source>
</evidence>
<feature type="chain" id="PRO_5003989895" evidence="3">
    <location>
        <begin position="26"/>
        <end position="363"/>
    </location>
</feature>
<dbReference type="AlphaFoldDB" id="L8GW79"/>
<name>L8GW79_ACACF</name>
<protein>
    <submittedName>
        <fullName evidence="4">Deoxyribonuclease II protein, putative</fullName>
    </submittedName>
</protein>
<reference evidence="4 5" key="1">
    <citation type="journal article" date="2013" name="Genome Biol.">
        <title>Genome of Acanthamoeba castellanii highlights extensive lateral gene transfer and early evolution of tyrosine kinase signaling.</title>
        <authorList>
            <person name="Clarke M."/>
            <person name="Lohan A.J."/>
            <person name="Liu B."/>
            <person name="Lagkouvardos I."/>
            <person name="Roy S."/>
            <person name="Zafar N."/>
            <person name="Bertelli C."/>
            <person name="Schilde C."/>
            <person name="Kianianmomeni A."/>
            <person name="Burglin T.R."/>
            <person name="Frech C."/>
            <person name="Turcotte B."/>
            <person name="Kopec K.O."/>
            <person name="Synnott J.M."/>
            <person name="Choo C."/>
            <person name="Paponov I."/>
            <person name="Finkler A."/>
            <person name="Soon Heng Tan C."/>
            <person name="Hutchins A.P."/>
            <person name="Weinmeier T."/>
            <person name="Rattei T."/>
            <person name="Chu J.S."/>
            <person name="Gimenez G."/>
            <person name="Irimia M."/>
            <person name="Rigden D.J."/>
            <person name="Fitzpatrick D.A."/>
            <person name="Lorenzo-Morales J."/>
            <person name="Bateman A."/>
            <person name="Chiu C.H."/>
            <person name="Tang P."/>
            <person name="Hegemann P."/>
            <person name="Fromm H."/>
            <person name="Raoult D."/>
            <person name="Greub G."/>
            <person name="Miranda-Saavedra D."/>
            <person name="Chen N."/>
            <person name="Nash P."/>
            <person name="Ginger M.L."/>
            <person name="Horn M."/>
            <person name="Schaap P."/>
            <person name="Caler L."/>
            <person name="Loftus B."/>
        </authorList>
    </citation>
    <scope>NUCLEOTIDE SEQUENCE [LARGE SCALE GENOMIC DNA]</scope>
    <source>
        <strain evidence="4 5">Neff</strain>
    </source>
</reference>
<dbReference type="PANTHER" id="PTHR10858">
    <property type="entry name" value="DEOXYRIBONUCLEASE II"/>
    <property type="match status" value="1"/>
</dbReference>
<evidence type="ECO:0000256" key="3">
    <source>
        <dbReference type="SAM" id="SignalP"/>
    </source>
</evidence>
<dbReference type="GO" id="GO:0004531">
    <property type="term" value="F:deoxyribonuclease II activity"/>
    <property type="evidence" value="ECO:0007669"/>
    <property type="project" value="InterPro"/>
</dbReference>
<evidence type="ECO:0000256" key="1">
    <source>
        <dbReference type="ARBA" id="ARBA00007527"/>
    </source>
</evidence>
<keyword evidence="3" id="KW-0732">Signal</keyword>